<dbReference type="SUPFAM" id="SSF53098">
    <property type="entry name" value="Ribonuclease H-like"/>
    <property type="match status" value="1"/>
</dbReference>
<dbReference type="PANTHER" id="PTHR42648">
    <property type="entry name" value="TRANSPOSASE, PUTATIVE-RELATED"/>
    <property type="match status" value="1"/>
</dbReference>
<name>A0A371F0K7_MUCPR</name>
<dbReference type="OrthoDB" id="1432605at2759"/>
<dbReference type="Pfam" id="PF22936">
    <property type="entry name" value="Pol_BBD"/>
    <property type="match status" value="1"/>
</dbReference>
<evidence type="ECO:0000256" key="2">
    <source>
        <dbReference type="SAM" id="MobiDB-lite"/>
    </source>
</evidence>
<reference evidence="5" key="1">
    <citation type="submission" date="2018-05" db="EMBL/GenBank/DDBJ databases">
        <title>Draft genome of Mucuna pruriens seed.</title>
        <authorList>
            <person name="Nnadi N.E."/>
            <person name="Vos R."/>
            <person name="Hasami M.H."/>
            <person name="Devisetty U.K."/>
            <person name="Aguiy J.C."/>
        </authorList>
    </citation>
    <scope>NUCLEOTIDE SEQUENCE [LARGE SCALE GENOMIC DNA]</scope>
    <source>
        <strain evidence="5">JCA_2017</strain>
    </source>
</reference>
<protein>
    <recommendedName>
        <fullName evidence="7">Integrase catalytic domain-containing protein</fullName>
    </recommendedName>
</protein>
<keyword evidence="6" id="KW-1185">Reference proteome</keyword>
<keyword evidence="1" id="KW-0645">Protease</keyword>
<dbReference type="Pfam" id="PF25597">
    <property type="entry name" value="SH3_retrovirus"/>
    <property type="match status" value="1"/>
</dbReference>
<comment type="caution">
    <text evidence="5">The sequence shown here is derived from an EMBL/GenBank/DDBJ whole genome shotgun (WGS) entry which is preliminary data.</text>
</comment>
<evidence type="ECO:0000259" key="3">
    <source>
        <dbReference type="Pfam" id="PF22936"/>
    </source>
</evidence>
<feature type="region of interest" description="Disordered" evidence="2">
    <location>
        <begin position="1"/>
        <end position="45"/>
    </location>
</feature>
<organism evidence="5 6">
    <name type="scientific">Mucuna pruriens</name>
    <name type="common">Velvet bean</name>
    <name type="synonym">Dolichos pruriens</name>
    <dbReference type="NCBI Taxonomy" id="157652"/>
    <lineage>
        <taxon>Eukaryota</taxon>
        <taxon>Viridiplantae</taxon>
        <taxon>Streptophyta</taxon>
        <taxon>Embryophyta</taxon>
        <taxon>Tracheophyta</taxon>
        <taxon>Spermatophyta</taxon>
        <taxon>Magnoliopsida</taxon>
        <taxon>eudicotyledons</taxon>
        <taxon>Gunneridae</taxon>
        <taxon>Pentapetalae</taxon>
        <taxon>rosids</taxon>
        <taxon>fabids</taxon>
        <taxon>Fabales</taxon>
        <taxon>Fabaceae</taxon>
        <taxon>Papilionoideae</taxon>
        <taxon>50 kb inversion clade</taxon>
        <taxon>NPAAA clade</taxon>
        <taxon>indigoferoid/millettioid clade</taxon>
        <taxon>Phaseoleae</taxon>
        <taxon>Mucuna</taxon>
    </lineage>
</organism>
<gene>
    <name evidence="5" type="ORF">CR513_48753</name>
</gene>
<dbReference type="STRING" id="157652.A0A371F0K7"/>
<dbReference type="GO" id="GO:0006508">
    <property type="term" value="P:proteolysis"/>
    <property type="evidence" value="ECO:0007669"/>
    <property type="project" value="UniProtKB-KW"/>
</dbReference>
<evidence type="ECO:0000313" key="5">
    <source>
        <dbReference type="EMBL" id="RDX71840.1"/>
    </source>
</evidence>
<dbReference type="InterPro" id="IPR057670">
    <property type="entry name" value="SH3_retrovirus"/>
</dbReference>
<feature type="domain" description="Retrovirus-related Pol polyprotein from transposon TNT 1-94-like beta-barrel" evidence="3">
    <location>
        <begin position="69"/>
        <end position="106"/>
    </location>
</feature>
<evidence type="ECO:0000313" key="6">
    <source>
        <dbReference type="Proteomes" id="UP000257109"/>
    </source>
</evidence>
<dbReference type="Gene3D" id="3.30.420.10">
    <property type="entry name" value="Ribonuclease H-like superfamily/Ribonuclease H"/>
    <property type="match status" value="1"/>
</dbReference>
<dbReference type="InterPro" id="IPR039537">
    <property type="entry name" value="Retrotran_Ty1/copia-like"/>
</dbReference>
<dbReference type="GO" id="GO:0008233">
    <property type="term" value="F:peptidase activity"/>
    <property type="evidence" value="ECO:0007669"/>
    <property type="project" value="UniProtKB-KW"/>
</dbReference>
<evidence type="ECO:0000256" key="1">
    <source>
        <dbReference type="ARBA" id="ARBA00022670"/>
    </source>
</evidence>
<feature type="compositionally biased region" description="Basic and acidic residues" evidence="2">
    <location>
        <begin position="1"/>
        <end position="13"/>
    </location>
</feature>
<sequence length="254" mass="29350">MEKGSDLNEEMKRKTQCSSSRFEENKGKNGKSKENDHDDDDHITTTTDNDLVILRDFELVNLVPDESVWIIDCGATLHVTPRKELFTSYTSSDFGVFKMGNDGVTKKMETHQRYEKTPPKTPQLNGLAKRMNRTLIERVRCMLSEASPIVALNIVVPDKIWFGKDVMYGHLQVFGCKSFVPVPKDERSKLDMKTRQCIFIEYGHNEYGYRMYDRIEKKLVKSHDVQLMKDQTIEDIDKLGQGFDVPLDDDVEEE</sequence>
<accession>A0A371F0K7</accession>
<dbReference type="AlphaFoldDB" id="A0A371F0K7"/>
<proteinExistence type="predicted"/>
<feature type="compositionally biased region" description="Basic and acidic residues" evidence="2">
    <location>
        <begin position="21"/>
        <end position="43"/>
    </location>
</feature>
<feature type="domain" description="Retroviral polymerase SH3-like" evidence="4">
    <location>
        <begin position="176"/>
        <end position="234"/>
    </location>
</feature>
<dbReference type="PANTHER" id="PTHR42648:SF28">
    <property type="entry name" value="TRANSPOSON-ENCODED PROTEIN WITH RIBONUCLEASE H-LIKE AND RETROVIRUS ZINC FINGER-LIKE DOMAINS"/>
    <property type="match status" value="1"/>
</dbReference>
<evidence type="ECO:0000259" key="4">
    <source>
        <dbReference type="Pfam" id="PF25597"/>
    </source>
</evidence>
<dbReference type="EMBL" id="QJKJ01011177">
    <property type="protein sequence ID" value="RDX71840.1"/>
    <property type="molecule type" value="Genomic_DNA"/>
</dbReference>
<dbReference type="InterPro" id="IPR012337">
    <property type="entry name" value="RNaseH-like_sf"/>
</dbReference>
<dbReference type="InterPro" id="IPR054722">
    <property type="entry name" value="PolX-like_BBD"/>
</dbReference>
<dbReference type="InterPro" id="IPR036397">
    <property type="entry name" value="RNaseH_sf"/>
</dbReference>
<keyword evidence="1" id="KW-0378">Hydrolase</keyword>
<dbReference type="Proteomes" id="UP000257109">
    <property type="component" value="Unassembled WGS sequence"/>
</dbReference>
<dbReference type="GO" id="GO:0003676">
    <property type="term" value="F:nucleic acid binding"/>
    <property type="evidence" value="ECO:0007669"/>
    <property type="project" value="InterPro"/>
</dbReference>
<evidence type="ECO:0008006" key="7">
    <source>
        <dbReference type="Google" id="ProtNLM"/>
    </source>
</evidence>
<feature type="non-terminal residue" evidence="5">
    <location>
        <position position="1"/>
    </location>
</feature>